<evidence type="ECO:0000256" key="2">
    <source>
        <dbReference type="SAM" id="Coils"/>
    </source>
</evidence>
<evidence type="ECO:0000256" key="3">
    <source>
        <dbReference type="SAM" id="MobiDB-lite"/>
    </source>
</evidence>
<feature type="coiled-coil region" evidence="2">
    <location>
        <begin position="611"/>
        <end position="638"/>
    </location>
</feature>
<feature type="compositionally biased region" description="Low complexity" evidence="3">
    <location>
        <begin position="929"/>
        <end position="1005"/>
    </location>
</feature>
<feature type="coiled-coil region" evidence="2">
    <location>
        <begin position="308"/>
        <end position="412"/>
    </location>
</feature>
<dbReference type="EMBL" id="JADGIZ020000006">
    <property type="protein sequence ID" value="KAL2918440.1"/>
    <property type="molecule type" value="Genomic_DNA"/>
</dbReference>
<feature type="region of interest" description="Disordered" evidence="3">
    <location>
        <begin position="883"/>
        <end position="1069"/>
    </location>
</feature>
<accession>A0ABR4NFX8</accession>
<name>A0ABR4NFX8_9FUNG</name>
<sequence>MLSSASLRAIEAATELGDNQFVHSLPRFANDANKALSQKIRSLEAKLNSLIATAEDNVSRSDSITGHMKNVQQELNHTQERALYDAKSRQIETEEHFKQLADRETGRLTLEIKRIGNEITEITDHLNTLQNNIYRGNERIEAIRTELKLENDELAEWLRVQSEKEEDSMALAKYSKEDEAKIKELNLAIEKHMQEVNRKKAILSAEVTETQVAQIELDKTTEAFKQLHQERQDLINQWESAIKNMQKRDEDITSSQEVYQSQKEKIRQTQEVLKERQDFLEQQMAQNTDTEKNIGICERNVCKLREQHADATASLQQYRDEVEVLRNTLNKSATELVNKKGELTNLKGELQDRQNKLSDDRKAYESLKEKLYRLDDETMTMEAKAEELQEMLRREELKDKELDRQIKMLRELQFKKSQELFKLRQDEKNMSAEILGGEAALRNLKTKINKLDQEALKQRAMLYTMEFQIQQLERKLRRAQGDRTDEEKDILLKRIEELNASLEVQTGRWTLLNNQLKRSQEDLRHAKRQLDVLMRTKESIIASIDELNMYNESASHQLAAKTKEKEDVMVEENILRLELRKLRGFLNSRADEVFTLESRQVQLQLALEERAKEIEIHKDMLRIQIKNAEEERHSAAAELRERVGKVEKLKKRFEILMTQFAPEEGEEEHTQAYYVIKAAQRREELQREGDELDANIRRAEKEIKALENTLKLMNDRNEAYRLNLYKAELDSKDLQHKEMLETEYRQVMENYKAKREQIQDMQQRLQLLEQSLQQVSDEEASKLQSVQLLESRLQNLHREIQEHKVKRDRASKLIENASRQLRTKQGTGRPQEPTPDEHDFAVRKAREVGTAVLTELSRLATRAPEFAGVLQGMMQLHNVLPPSRALSRVSSRPDSVVGSMRDDASESGSSGSRTNGGDGGRRGLPSLPSAQRSGSQHGSRSGSQMQLHGQGQSSQPQSRSHSRSQSPSQSAPQSASQSQHHLPQQTQQAHSRRSSAGSAASTPRRMSTTNLNDMAGLPPVADAPGGMRGSVTPPRQPRGPITGGQRIKHPGRPGSASSVSSHGSRGSQK</sequence>
<evidence type="ECO:0000256" key="1">
    <source>
        <dbReference type="ARBA" id="ARBA00023054"/>
    </source>
</evidence>
<feature type="coiled-coil region" evidence="2">
    <location>
        <begin position="175"/>
        <end position="283"/>
    </location>
</feature>
<evidence type="ECO:0000313" key="4">
    <source>
        <dbReference type="EMBL" id="KAL2918440.1"/>
    </source>
</evidence>
<evidence type="ECO:0008006" key="6">
    <source>
        <dbReference type="Google" id="ProtNLM"/>
    </source>
</evidence>
<gene>
    <name evidence="4" type="ORF">HK105_201841</name>
</gene>
<dbReference type="InterPro" id="IPR033290">
    <property type="entry name" value="CCDC39"/>
</dbReference>
<feature type="region of interest" description="Disordered" evidence="3">
    <location>
        <begin position="818"/>
        <end position="842"/>
    </location>
</feature>
<feature type="compositionally biased region" description="Polar residues" evidence="3">
    <location>
        <begin position="818"/>
        <end position="828"/>
    </location>
</feature>
<keyword evidence="5" id="KW-1185">Reference proteome</keyword>
<dbReference type="Proteomes" id="UP001527925">
    <property type="component" value="Unassembled WGS sequence"/>
</dbReference>
<keyword evidence="1 2" id="KW-0175">Coiled coil</keyword>
<dbReference type="PANTHER" id="PTHR18962:SF0">
    <property type="entry name" value="COILED-COIL DOMAIN-CONTAINING PROTEIN 39"/>
    <property type="match status" value="1"/>
</dbReference>
<dbReference type="PANTHER" id="PTHR18962">
    <property type="entry name" value="COILED-COIL DOMAIN-CONTAINING PROTEIN 39"/>
    <property type="match status" value="1"/>
</dbReference>
<dbReference type="Pfam" id="PF24161">
    <property type="entry name" value="CCDC39"/>
    <property type="match status" value="1"/>
</dbReference>
<comment type="caution">
    <text evidence="4">The sequence shown here is derived from an EMBL/GenBank/DDBJ whole genome shotgun (WGS) entry which is preliminary data.</text>
</comment>
<feature type="compositionally biased region" description="Polar residues" evidence="3">
    <location>
        <begin position="906"/>
        <end position="915"/>
    </location>
</feature>
<proteinExistence type="predicted"/>
<feature type="compositionally biased region" description="Low complexity" evidence="3">
    <location>
        <begin position="1052"/>
        <end position="1069"/>
    </location>
</feature>
<reference evidence="4 5" key="1">
    <citation type="submission" date="2023-09" db="EMBL/GenBank/DDBJ databases">
        <title>Pangenome analysis of Batrachochytrium dendrobatidis and related Chytrids.</title>
        <authorList>
            <person name="Yacoub M.N."/>
            <person name="Stajich J.E."/>
            <person name="James T.Y."/>
        </authorList>
    </citation>
    <scope>NUCLEOTIDE SEQUENCE [LARGE SCALE GENOMIC DNA]</scope>
    <source>
        <strain evidence="4 5">JEL0888</strain>
    </source>
</reference>
<protein>
    <recommendedName>
        <fullName evidence="6">Coiled-coil domain-containing protein 39</fullName>
    </recommendedName>
</protein>
<evidence type="ECO:0000313" key="5">
    <source>
        <dbReference type="Proteomes" id="UP001527925"/>
    </source>
</evidence>
<organism evidence="4 5">
    <name type="scientific">Polyrhizophydium stewartii</name>
    <dbReference type="NCBI Taxonomy" id="2732419"/>
    <lineage>
        <taxon>Eukaryota</taxon>
        <taxon>Fungi</taxon>
        <taxon>Fungi incertae sedis</taxon>
        <taxon>Chytridiomycota</taxon>
        <taxon>Chytridiomycota incertae sedis</taxon>
        <taxon>Chytridiomycetes</taxon>
        <taxon>Rhizophydiales</taxon>
        <taxon>Rhizophydiales incertae sedis</taxon>
        <taxon>Polyrhizophydium</taxon>
    </lineage>
</organism>
<feature type="coiled-coil region" evidence="2">
    <location>
        <begin position="441"/>
        <end position="489"/>
    </location>
</feature>